<keyword evidence="3" id="KW-0112">Calmodulin-binding</keyword>
<feature type="region of interest" description="Disordered" evidence="4">
    <location>
        <begin position="57"/>
        <end position="148"/>
    </location>
</feature>
<feature type="region of interest" description="Disordered" evidence="4">
    <location>
        <begin position="298"/>
        <end position="393"/>
    </location>
</feature>
<evidence type="ECO:0000256" key="4">
    <source>
        <dbReference type="SAM" id="MobiDB-lite"/>
    </source>
</evidence>
<dbReference type="InterPro" id="IPR051185">
    <property type="entry name" value="ASPM"/>
</dbReference>
<evidence type="ECO:0000259" key="5">
    <source>
        <dbReference type="PROSITE" id="PS50021"/>
    </source>
</evidence>
<evidence type="ECO:0000313" key="6">
    <source>
        <dbReference type="EMBL" id="GAT27385.1"/>
    </source>
</evidence>
<dbReference type="GO" id="GO:0000278">
    <property type="term" value="P:mitotic cell cycle"/>
    <property type="evidence" value="ECO:0007669"/>
    <property type="project" value="TreeGrafter"/>
</dbReference>
<dbReference type="PROSITE" id="PS50021">
    <property type="entry name" value="CH"/>
    <property type="match status" value="1"/>
</dbReference>
<name>A0A146FNL9_ASPKA</name>
<evidence type="ECO:0000256" key="2">
    <source>
        <dbReference type="ARBA" id="ARBA00022490"/>
    </source>
</evidence>
<dbReference type="Pfam" id="PF00307">
    <property type="entry name" value="CH"/>
    <property type="match status" value="1"/>
</dbReference>
<dbReference type="VEuPathDB" id="FungiDB:ASPFODRAFT_202396"/>
<feature type="compositionally biased region" description="Polar residues" evidence="4">
    <location>
        <begin position="308"/>
        <end position="337"/>
    </location>
</feature>
<dbReference type="Proteomes" id="UP000075230">
    <property type="component" value="Unassembled WGS sequence"/>
</dbReference>
<feature type="domain" description="Calponin-homology (CH)" evidence="5">
    <location>
        <begin position="627"/>
        <end position="758"/>
    </location>
</feature>
<protein>
    <submittedName>
        <fullName evidence="6">Calmodulin-binding protein Sha1</fullName>
    </submittedName>
</protein>
<dbReference type="InterPro" id="IPR036872">
    <property type="entry name" value="CH_dom_sf"/>
</dbReference>
<accession>A0A146FNL9</accession>
<dbReference type="AlphaFoldDB" id="A0A146FNL9"/>
<dbReference type="PROSITE" id="PS50096">
    <property type="entry name" value="IQ"/>
    <property type="match status" value="1"/>
</dbReference>
<comment type="subcellular location">
    <subcellularLocation>
        <location evidence="1">Cytoplasm</location>
    </subcellularLocation>
</comment>
<feature type="compositionally biased region" description="Low complexity" evidence="4">
    <location>
        <begin position="15"/>
        <end position="32"/>
    </location>
</feature>
<feature type="compositionally biased region" description="Polar residues" evidence="4">
    <location>
        <begin position="347"/>
        <end position="363"/>
    </location>
</feature>
<reference evidence="7" key="2">
    <citation type="submission" date="2016-02" db="EMBL/GenBank/DDBJ databases">
        <title>Genome sequencing of Aspergillus luchuensis NBRC 4314.</title>
        <authorList>
            <person name="Yamada O."/>
        </authorList>
    </citation>
    <scope>NUCLEOTIDE SEQUENCE [LARGE SCALE GENOMIC DNA]</scope>
    <source>
        <strain evidence="7">RIB 2604</strain>
    </source>
</reference>
<dbReference type="InterPro" id="IPR001715">
    <property type="entry name" value="CH_dom"/>
</dbReference>
<gene>
    <name evidence="6" type="ORF">RIB2604_02110760</name>
</gene>
<feature type="compositionally biased region" description="Polar residues" evidence="4">
    <location>
        <begin position="125"/>
        <end position="140"/>
    </location>
</feature>
<evidence type="ECO:0000313" key="7">
    <source>
        <dbReference type="Proteomes" id="UP000075230"/>
    </source>
</evidence>
<dbReference type="PANTHER" id="PTHR22706">
    <property type="entry name" value="ASSEMBLY FACTOR FOR SPINDLE MICROTUBULES"/>
    <property type="match status" value="1"/>
</dbReference>
<feature type="compositionally biased region" description="Low complexity" evidence="4">
    <location>
        <begin position="298"/>
        <end position="307"/>
    </location>
</feature>
<reference evidence="6 7" key="1">
    <citation type="journal article" date="2016" name="DNA Res.">
        <title>Genome sequence of Aspergillus luchuensis NBRC 4314.</title>
        <authorList>
            <person name="Yamada O."/>
            <person name="Machida M."/>
            <person name="Hosoyama A."/>
            <person name="Goto M."/>
            <person name="Takahashi T."/>
            <person name="Futagami T."/>
            <person name="Yamagata Y."/>
            <person name="Takeuchi M."/>
            <person name="Kobayashi T."/>
            <person name="Koike H."/>
            <person name="Abe K."/>
            <person name="Asai K."/>
            <person name="Arita M."/>
            <person name="Fujita N."/>
            <person name="Fukuda K."/>
            <person name="Higa K."/>
            <person name="Horikawa H."/>
            <person name="Ishikawa T."/>
            <person name="Jinno K."/>
            <person name="Kato Y."/>
            <person name="Kirimura K."/>
            <person name="Mizutani O."/>
            <person name="Nakasone K."/>
            <person name="Sano M."/>
            <person name="Shiraishi Y."/>
            <person name="Tsukahara M."/>
            <person name="Gomi K."/>
        </authorList>
    </citation>
    <scope>NUCLEOTIDE SEQUENCE [LARGE SCALE GENOMIC DNA]</scope>
    <source>
        <strain evidence="6 7">RIB 2604</strain>
    </source>
</reference>
<feature type="compositionally biased region" description="Polar residues" evidence="4">
    <location>
        <begin position="97"/>
        <end position="108"/>
    </location>
</feature>
<feature type="compositionally biased region" description="Low complexity" evidence="4">
    <location>
        <begin position="364"/>
        <end position="385"/>
    </location>
</feature>
<keyword evidence="2" id="KW-0963">Cytoplasm</keyword>
<dbReference type="GO" id="GO:0051295">
    <property type="term" value="P:establishment of meiotic spindle localization"/>
    <property type="evidence" value="ECO:0007669"/>
    <property type="project" value="TreeGrafter"/>
</dbReference>
<feature type="region of interest" description="Disordered" evidence="4">
    <location>
        <begin position="1"/>
        <end position="43"/>
    </location>
</feature>
<proteinExistence type="predicted"/>
<organism evidence="6 7">
    <name type="scientific">Aspergillus kawachii</name>
    <name type="common">White koji mold</name>
    <name type="synonym">Aspergillus awamori var. kawachi</name>
    <dbReference type="NCBI Taxonomy" id="1069201"/>
    <lineage>
        <taxon>Eukaryota</taxon>
        <taxon>Fungi</taxon>
        <taxon>Dikarya</taxon>
        <taxon>Ascomycota</taxon>
        <taxon>Pezizomycotina</taxon>
        <taxon>Eurotiomycetes</taxon>
        <taxon>Eurotiomycetidae</taxon>
        <taxon>Eurotiales</taxon>
        <taxon>Aspergillaceae</taxon>
        <taxon>Aspergillus</taxon>
        <taxon>Aspergillus subgen. Circumdati</taxon>
    </lineage>
</organism>
<dbReference type="GO" id="GO:0005737">
    <property type="term" value="C:cytoplasm"/>
    <property type="evidence" value="ECO:0007669"/>
    <property type="project" value="UniProtKB-SubCell"/>
</dbReference>
<feature type="region of interest" description="Disordered" evidence="4">
    <location>
        <begin position="221"/>
        <end position="245"/>
    </location>
</feature>
<dbReference type="GO" id="GO:0005516">
    <property type="term" value="F:calmodulin binding"/>
    <property type="evidence" value="ECO:0007669"/>
    <property type="project" value="UniProtKB-KW"/>
</dbReference>
<evidence type="ECO:0000256" key="3">
    <source>
        <dbReference type="ARBA" id="ARBA00022860"/>
    </source>
</evidence>
<sequence length="997" mass="110686">MSGFLYEATTPCPARTSTSFFSRGSNRSSSDSMWEDSLGNSDDTANIEFTTEIKQSVLTGVKPKRRTKTSTSFAIHEDHGENPTQPAYKPKRDSSIAAPTTSRKTSLLAQPAQRFRPKISFGPSPGTQSRQEGLTHQSTSKRTDREKNNALLMRINGTDGQEKARNSLKTDVRRNTVYIPPDDGTVASVFMGLSSPPKSDSLDKCINEDTQVNSLESQIAKKRQAKRPFASSAQRAPLKPSSKVMQESCIHHDIAGKNGGKENVPPGTVIAEGKKIHQALKAKEDSGNRLNAPLMAARRAGATNASAKPTSKPLSTKTSNTQQRSNVLSNSQNTTKARQNKSEHNSTMKPSLTSDYNRNASTRTSNLSTSPKPSKTSIVSKSTTSRNNTKPIAKDCPIISDNITNPALYEENWLSHQEVIITQLVNEMFQCTCEEPEIDNHAMLRHELLTLYQGAYFAHLHKRLQASLLYGALSIPKDVLTRSSRLHNDLDLKRKFLDIWIKTYDLRALRAAAEAIIGRKIPTSKLVHGDDASDNDRAMKRKLEGFLDAFLLRNQDIDPQEKIAAGENGGAAGQAYRRTVLRSMMMVVLLDKARMGHGTAVPRRLFLSSSPVKSSSAVLQALGRFLLPSCGDIIKALSHLDCELIYEQHPLEEYDYRVDNLAVDLRDGVRLTRIVELLFYPSTSSGEVSNGSLPLSSHLKFPCRSRTVKLFNIQIALDALAYAQETRKLVKDIRAEDIVDGHREKTIALLWKLVSTWGLAGLVDWGDVKKEIQRLRQKVAFQAGEDGMPSSGNDESDEPTLLLKQWASTLAHLKGVPVDNLSTSFSDGKVYESIVDEYDGYLVEHAEDHSRTPSLESRLRALGCSAEFGEFTNDITPSIATNIDPAKLVSPSSKSHIVDSDFTIGALAFLCSRLLPATKRARAATVIQTAWRRTLTRRDDERRVIARDIARQCAAVVQTQHRILWAKEVIVRWWRLTRTQQHGRVVAAYAYEDNQYL</sequence>
<evidence type="ECO:0000256" key="1">
    <source>
        <dbReference type="ARBA" id="ARBA00004496"/>
    </source>
</evidence>
<dbReference type="GO" id="GO:0007051">
    <property type="term" value="P:spindle organization"/>
    <property type="evidence" value="ECO:0007669"/>
    <property type="project" value="TreeGrafter"/>
</dbReference>
<dbReference type="EMBL" id="BCWF01000021">
    <property type="protein sequence ID" value="GAT27385.1"/>
    <property type="molecule type" value="Genomic_DNA"/>
</dbReference>
<dbReference type="SUPFAM" id="SSF47576">
    <property type="entry name" value="Calponin-homology domain, CH-domain"/>
    <property type="match status" value="1"/>
</dbReference>
<dbReference type="CDD" id="cd21223">
    <property type="entry name" value="CH_ASPM_rpt1"/>
    <property type="match status" value="1"/>
</dbReference>
<dbReference type="Gene3D" id="1.10.418.10">
    <property type="entry name" value="Calponin-like domain"/>
    <property type="match status" value="1"/>
</dbReference>
<dbReference type="GO" id="GO:0000922">
    <property type="term" value="C:spindle pole"/>
    <property type="evidence" value="ECO:0007669"/>
    <property type="project" value="TreeGrafter"/>
</dbReference>
<comment type="caution">
    <text evidence="6">The sequence shown here is derived from an EMBL/GenBank/DDBJ whole genome shotgun (WGS) entry which is preliminary data.</text>
</comment>
<dbReference type="PANTHER" id="PTHR22706:SF1">
    <property type="entry name" value="ASSEMBLY FACTOR FOR SPINDLE MICROTUBULES"/>
    <property type="match status" value="1"/>
</dbReference>